<dbReference type="Proteomes" id="UP000608071">
    <property type="component" value="Unassembled WGS sequence"/>
</dbReference>
<feature type="domain" description="LysM" evidence="2">
    <location>
        <begin position="272"/>
        <end position="316"/>
    </location>
</feature>
<evidence type="ECO:0000259" key="2">
    <source>
        <dbReference type="PROSITE" id="PS51782"/>
    </source>
</evidence>
<gene>
    <name evidence="3" type="ORF">H9647_20165</name>
</gene>
<dbReference type="InterPro" id="IPR018392">
    <property type="entry name" value="LysM"/>
</dbReference>
<protein>
    <submittedName>
        <fullName evidence="3">LysM peptidoglycan-binding domain-containing protein</fullName>
    </submittedName>
</protein>
<keyword evidence="1" id="KW-1133">Transmembrane helix</keyword>
<evidence type="ECO:0000313" key="3">
    <source>
        <dbReference type="EMBL" id="MBD7970387.1"/>
    </source>
</evidence>
<comment type="caution">
    <text evidence="3">The sequence shown here is derived from an EMBL/GenBank/DDBJ whole genome shotgun (WGS) entry which is preliminary data.</text>
</comment>
<evidence type="ECO:0000256" key="1">
    <source>
        <dbReference type="SAM" id="Phobius"/>
    </source>
</evidence>
<dbReference type="PROSITE" id="PS51782">
    <property type="entry name" value="LYSM"/>
    <property type="match status" value="1"/>
</dbReference>
<sequence length="328" mass="35973">MSFYKIKRKKDSGLVQQDTDIIGKPPFVSESNIEDKKTAQQFEKVFKETKFQNDIYSTGTRSVTIASVVTIAGAALFFVLFFSMDVPSKIVNASASQQLAAASSVTTSNEQADTENSISSPRIIVLPSVDMPKDEFMTYLRDMSEDDVKIVLEAIQTQGVSKNEGPVVGSSSSMNGVTLYEEILSGDVVMKTDIMDRLERLDSKEFTSFMLSITSGEGSSTSTPGVDMVTSSDDEVATTLDGNISSEDKLTSQVDGSKRLKLVQDLDTKDYNYYVVEYGDTLYALSKSFDVSLGQIVELNGIQDADMIRVGEILLFPRDTKQPDLTSQ</sequence>
<accession>A0ABR8T3M8</accession>
<dbReference type="EMBL" id="JACSQL010000011">
    <property type="protein sequence ID" value="MBD7970387.1"/>
    <property type="molecule type" value="Genomic_DNA"/>
</dbReference>
<dbReference type="RefSeq" id="WP_191803412.1">
    <property type="nucleotide sequence ID" value="NZ_JACSQL010000011.1"/>
</dbReference>
<dbReference type="SMART" id="SM00257">
    <property type="entry name" value="LysM"/>
    <property type="match status" value="1"/>
</dbReference>
<organism evidence="3 4">
    <name type="scientific">Paenibacillus gallinarum</name>
    <dbReference type="NCBI Taxonomy" id="2762232"/>
    <lineage>
        <taxon>Bacteria</taxon>
        <taxon>Bacillati</taxon>
        <taxon>Bacillota</taxon>
        <taxon>Bacilli</taxon>
        <taxon>Bacillales</taxon>
        <taxon>Paenibacillaceae</taxon>
        <taxon>Paenibacillus</taxon>
    </lineage>
</organism>
<feature type="transmembrane region" description="Helical" evidence="1">
    <location>
        <begin position="63"/>
        <end position="84"/>
    </location>
</feature>
<dbReference type="Gene3D" id="3.10.350.10">
    <property type="entry name" value="LysM domain"/>
    <property type="match status" value="1"/>
</dbReference>
<name>A0ABR8T3M8_9BACL</name>
<dbReference type="CDD" id="cd00118">
    <property type="entry name" value="LysM"/>
    <property type="match status" value="1"/>
</dbReference>
<evidence type="ECO:0000313" key="4">
    <source>
        <dbReference type="Proteomes" id="UP000608071"/>
    </source>
</evidence>
<keyword evidence="1" id="KW-0812">Transmembrane</keyword>
<keyword evidence="4" id="KW-1185">Reference proteome</keyword>
<reference evidence="3 4" key="1">
    <citation type="submission" date="2020-08" db="EMBL/GenBank/DDBJ databases">
        <title>A Genomic Blueprint of the Chicken Gut Microbiome.</title>
        <authorList>
            <person name="Gilroy R."/>
            <person name="Ravi A."/>
            <person name="Getino M."/>
            <person name="Pursley I."/>
            <person name="Horton D.L."/>
            <person name="Alikhan N.-F."/>
            <person name="Baker D."/>
            <person name="Gharbi K."/>
            <person name="Hall N."/>
            <person name="Watson M."/>
            <person name="Adriaenssens E.M."/>
            <person name="Foster-Nyarko E."/>
            <person name="Jarju S."/>
            <person name="Secka A."/>
            <person name="Antonio M."/>
            <person name="Oren A."/>
            <person name="Chaudhuri R."/>
            <person name="La Ragione R.M."/>
            <person name="Hildebrand F."/>
            <person name="Pallen M.J."/>
        </authorList>
    </citation>
    <scope>NUCLEOTIDE SEQUENCE [LARGE SCALE GENOMIC DNA]</scope>
    <source>
        <strain evidence="3 4">Sa2BVA9</strain>
    </source>
</reference>
<dbReference type="Pfam" id="PF01476">
    <property type="entry name" value="LysM"/>
    <property type="match status" value="1"/>
</dbReference>
<dbReference type="InterPro" id="IPR036779">
    <property type="entry name" value="LysM_dom_sf"/>
</dbReference>
<proteinExistence type="predicted"/>
<keyword evidence="1" id="KW-0472">Membrane</keyword>
<dbReference type="SUPFAM" id="SSF54106">
    <property type="entry name" value="LysM domain"/>
    <property type="match status" value="1"/>
</dbReference>